<sequence length="751" mass="83467">MGPPLPAKVATQNPRRGNVNALDNSASGFFITDSLSGRKFLVDTGAFRSLFPATAENKTRSWTRPSNVKLVAAEAPSNVRYPDYTIQAAGRSFTWDFIIADVKTPLLGADFLGHHGLLVDVANRRLLDVTTFCSTPLGSNHQYTEICTVRADTPYDSLCKEYPDVFRPELRQQPGQPAKHGIFHYIKTTGPPVHSKFRRLSPEKLQAAKQAYSEMERMGICQKASSPWASPLHLVRKPEGTWRPCGDYRRLNLITEPDHYPLPNMADLTSNLHGAKVFSKLDLLKGYFQVPVYPEDIPKTAVITPLISGATFQRMMDGILGDLPFCACYVDDILIFSGDPNEHLQHLRVVLKRLHNNGLVVRQDKCQFGATSVEFLGHKISPTGVSPLPSKVDAVSRFPPPTTIIGLQEFVGMVNYYHCFLSKIAHIMEPLYNSLAGKPKKLEWGPEQQKAFETTKIALASATTLTFPTPGIPLTLTTDASSIAVGAVVEQTRKLRQAEVRYSTFDRELLAVYLAVRHFKHLLEGSAFTILTDHQPLVHAFSKPGDAWSDRQQRQLSSIAEFGCSIKYTPGSMNPVADALSRVEINSINLGIDYNEVAAAQKDDPETTEYHTAITSLQWKDVHIGGEGRTILCDVSTGRPRPLIPKSFRRKIFNLIHGLSHPSGRTTARLMKDKFIWHGMNKDIKQWARCCVACQMSKSAPPAGRRQFPCNTPLPETVQKLYYTDGSVVLAFQTTLPLTADLPSHLNFGHL</sequence>
<feature type="domain" description="Integrase zinc-binding" evidence="9">
    <location>
        <begin position="644"/>
        <end position="699"/>
    </location>
</feature>
<protein>
    <recommendedName>
        <fullName evidence="1">RNA-directed DNA polymerase</fullName>
        <ecNumber evidence="1">2.7.7.49</ecNumber>
    </recommendedName>
</protein>
<evidence type="ECO:0000256" key="6">
    <source>
        <dbReference type="ARBA" id="ARBA00023268"/>
    </source>
</evidence>
<dbReference type="InterPro" id="IPR050951">
    <property type="entry name" value="Retrovirus_Pol_polyprotein"/>
</dbReference>
<dbReference type="InterPro" id="IPR041588">
    <property type="entry name" value="Integrase_H2C2"/>
</dbReference>
<name>A0A3R7LZY0_PENVA</name>
<dbReference type="GO" id="GO:0004519">
    <property type="term" value="F:endonuclease activity"/>
    <property type="evidence" value="ECO:0007669"/>
    <property type="project" value="UniProtKB-KW"/>
</dbReference>
<keyword evidence="6" id="KW-0511">Multifunctional enzyme</keyword>
<feature type="domain" description="Reverse transcriptase" evidence="7">
    <location>
        <begin position="235"/>
        <end position="380"/>
    </location>
</feature>
<dbReference type="InterPro" id="IPR041577">
    <property type="entry name" value="RT_RNaseH_2"/>
</dbReference>
<evidence type="ECO:0000259" key="7">
    <source>
        <dbReference type="Pfam" id="PF00078"/>
    </source>
</evidence>
<dbReference type="CDD" id="cd09274">
    <property type="entry name" value="RNase_HI_RT_Ty3"/>
    <property type="match status" value="1"/>
</dbReference>
<dbReference type="Gene3D" id="1.10.340.70">
    <property type="match status" value="1"/>
</dbReference>
<dbReference type="STRING" id="6689.A0A3R7LZY0"/>
<dbReference type="Pfam" id="PF17919">
    <property type="entry name" value="RT_RNaseH_2"/>
    <property type="match status" value="1"/>
</dbReference>
<evidence type="ECO:0000256" key="4">
    <source>
        <dbReference type="ARBA" id="ARBA00022722"/>
    </source>
</evidence>
<dbReference type="FunFam" id="3.30.70.270:FF:000020">
    <property type="entry name" value="Transposon Tf2-6 polyprotein-like Protein"/>
    <property type="match status" value="1"/>
</dbReference>
<dbReference type="InterPro" id="IPR000477">
    <property type="entry name" value="RT_dom"/>
</dbReference>
<proteinExistence type="predicted"/>
<evidence type="ECO:0000256" key="1">
    <source>
        <dbReference type="ARBA" id="ARBA00012493"/>
    </source>
</evidence>
<dbReference type="GO" id="GO:0003964">
    <property type="term" value="F:RNA-directed DNA polymerase activity"/>
    <property type="evidence" value="ECO:0007669"/>
    <property type="project" value="UniProtKB-EC"/>
</dbReference>
<dbReference type="Gene3D" id="3.30.70.270">
    <property type="match status" value="2"/>
</dbReference>
<organism evidence="10 11">
    <name type="scientific">Penaeus vannamei</name>
    <name type="common">Whiteleg shrimp</name>
    <name type="synonym">Litopenaeus vannamei</name>
    <dbReference type="NCBI Taxonomy" id="6689"/>
    <lineage>
        <taxon>Eukaryota</taxon>
        <taxon>Metazoa</taxon>
        <taxon>Ecdysozoa</taxon>
        <taxon>Arthropoda</taxon>
        <taxon>Crustacea</taxon>
        <taxon>Multicrustacea</taxon>
        <taxon>Malacostraca</taxon>
        <taxon>Eumalacostraca</taxon>
        <taxon>Eucarida</taxon>
        <taxon>Decapoda</taxon>
        <taxon>Dendrobranchiata</taxon>
        <taxon>Penaeoidea</taxon>
        <taxon>Penaeidae</taxon>
        <taxon>Penaeus</taxon>
    </lineage>
</organism>
<keyword evidence="11" id="KW-1185">Reference proteome</keyword>
<dbReference type="Gene3D" id="2.40.70.10">
    <property type="entry name" value="Acid Proteases"/>
    <property type="match status" value="1"/>
</dbReference>
<keyword evidence="5" id="KW-0378">Hydrolase</keyword>
<dbReference type="PANTHER" id="PTHR37984:SF5">
    <property type="entry name" value="PROTEIN NYNRIN-LIKE"/>
    <property type="match status" value="1"/>
</dbReference>
<dbReference type="EMBL" id="QCYY01003428">
    <property type="protein sequence ID" value="ROT63532.1"/>
    <property type="molecule type" value="Genomic_DNA"/>
</dbReference>
<dbReference type="Pfam" id="PF17921">
    <property type="entry name" value="Integrase_H2C2"/>
    <property type="match status" value="1"/>
</dbReference>
<dbReference type="PANTHER" id="PTHR37984">
    <property type="entry name" value="PROTEIN CBG26694"/>
    <property type="match status" value="1"/>
</dbReference>
<dbReference type="SUPFAM" id="SSF56672">
    <property type="entry name" value="DNA/RNA polymerases"/>
    <property type="match status" value="1"/>
</dbReference>
<evidence type="ECO:0000313" key="11">
    <source>
        <dbReference type="Proteomes" id="UP000283509"/>
    </source>
</evidence>
<dbReference type="Gene3D" id="3.10.10.10">
    <property type="entry name" value="HIV Type 1 Reverse Transcriptase, subunit A, domain 1"/>
    <property type="match status" value="1"/>
</dbReference>
<evidence type="ECO:0000256" key="5">
    <source>
        <dbReference type="ARBA" id="ARBA00022759"/>
    </source>
</evidence>
<dbReference type="InterPro" id="IPR043502">
    <property type="entry name" value="DNA/RNA_pol_sf"/>
</dbReference>
<dbReference type="Pfam" id="PF00078">
    <property type="entry name" value="RVT_1"/>
    <property type="match status" value="1"/>
</dbReference>
<dbReference type="InterPro" id="IPR043128">
    <property type="entry name" value="Rev_trsase/Diguanyl_cyclase"/>
</dbReference>
<dbReference type="OrthoDB" id="6379141at2759"/>
<dbReference type="EC" id="2.7.7.49" evidence="1"/>
<keyword evidence="5" id="KW-0255">Endonuclease</keyword>
<dbReference type="Proteomes" id="UP000283509">
    <property type="component" value="Unassembled WGS sequence"/>
</dbReference>
<dbReference type="SUPFAM" id="SSF50630">
    <property type="entry name" value="Acid proteases"/>
    <property type="match status" value="1"/>
</dbReference>
<dbReference type="FunFam" id="3.30.70.270:FF:000003">
    <property type="entry name" value="Transposon Ty3-G Gag-Pol polyprotein"/>
    <property type="match status" value="1"/>
</dbReference>
<dbReference type="AlphaFoldDB" id="A0A3R7LZY0"/>
<keyword evidence="3" id="KW-0548">Nucleotidyltransferase</keyword>
<evidence type="ECO:0000259" key="8">
    <source>
        <dbReference type="Pfam" id="PF17919"/>
    </source>
</evidence>
<keyword evidence="4" id="KW-0540">Nuclease</keyword>
<dbReference type="CDD" id="cd01647">
    <property type="entry name" value="RT_LTR"/>
    <property type="match status" value="1"/>
</dbReference>
<evidence type="ECO:0000259" key="9">
    <source>
        <dbReference type="Pfam" id="PF17921"/>
    </source>
</evidence>
<dbReference type="InterPro" id="IPR021109">
    <property type="entry name" value="Peptidase_aspartic_dom_sf"/>
</dbReference>
<reference evidence="10 11" key="2">
    <citation type="submission" date="2019-01" db="EMBL/GenBank/DDBJ databases">
        <title>The decoding of complex shrimp genome reveals the adaptation for benthos swimmer, frequently molting mechanism and breeding impact on genome.</title>
        <authorList>
            <person name="Sun Y."/>
            <person name="Gao Y."/>
            <person name="Yu Y."/>
        </authorList>
    </citation>
    <scope>NUCLEOTIDE SEQUENCE [LARGE SCALE GENOMIC DNA]</scope>
    <source>
        <tissue evidence="10">Muscle</tissue>
    </source>
</reference>
<reference evidence="10 11" key="1">
    <citation type="submission" date="2018-04" db="EMBL/GenBank/DDBJ databases">
        <authorList>
            <person name="Zhang X."/>
            <person name="Yuan J."/>
            <person name="Li F."/>
            <person name="Xiang J."/>
        </authorList>
    </citation>
    <scope>NUCLEOTIDE SEQUENCE [LARGE SCALE GENOMIC DNA]</scope>
    <source>
        <tissue evidence="10">Muscle</tissue>
    </source>
</reference>
<feature type="domain" description="Reverse transcriptase/retrotransposon-derived protein RNase H-like" evidence="8">
    <location>
        <begin position="444"/>
        <end position="530"/>
    </location>
</feature>
<evidence type="ECO:0000256" key="2">
    <source>
        <dbReference type="ARBA" id="ARBA00022679"/>
    </source>
</evidence>
<evidence type="ECO:0000313" key="10">
    <source>
        <dbReference type="EMBL" id="ROT63532.1"/>
    </source>
</evidence>
<evidence type="ECO:0000256" key="3">
    <source>
        <dbReference type="ARBA" id="ARBA00022695"/>
    </source>
</evidence>
<accession>A0A3R7LZY0</accession>
<keyword evidence="2" id="KW-0808">Transferase</keyword>
<gene>
    <name evidence="10" type="ORF">C7M84_018572</name>
</gene>
<comment type="caution">
    <text evidence="10">The sequence shown here is derived from an EMBL/GenBank/DDBJ whole genome shotgun (WGS) entry which is preliminary data.</text>
</comment>